<name>A0AAJ0HPQ0_9PEZI</name>
<comment type="caution">
    <text evidence="2">The sequence shown here is derived from an EMBL/GenBank/DDBJ whole genome shotgun (WGS) entry which is preliminary data.</text>
</comment>
<keyword evidence="3" id="KW-1185">Reference proteome</keyword>
<keyword evidence="1" id="KW-0472">Membrane</keyword>
<dbReference type="AlphaFoldDB" id="A0AAJ0HPQ0"/>
<evidence type="ECO:0000313" key="2">
    <source>
        <dbReference type="EMBL" id="KAK3359073.1"/>
    </source>
</evidence>
<protein>
    <submittedName>
        <fullName evidence="2">Uncharacterized protein</fullName>
    </submittedName>
</protein>
<accession>A0AAJ0HPQ0</accession>
<dbReference type="Proteomes" id="UP001275084">
    <property type="component" value="Unassembled WGS sequence"/>
</dbReference>
<evidence type="ECO:0000256" key="1">
    <source>
        <dbReference type="SAM" id="Phobius"/>
    </source>
</evidence>
<keyword evidence="1" id="KW-0812">Transmembrane</keyword>
<keyword evidence="1" id="KW-1133">Transmembrane helix</keyword>
<organism evidence="2 3">
    <name type="scientific">Lasiosphaeria hispida</name>
    <dbReference type="NCBI Taxonomy" id="260671"/>
    <lineage>
        <taxon>Eukaryota</taxon>
        <taxon>Fungi</taxon>
        <taxon>Dikarya</taxon>
        <taxon>Ascomycota</taxon>
        <taxon>Pezizomycotina</taxon>
        <taxon>Sordariomycetes</taxon>
        <taxon>Sordariomycetidae</taxon>
        <taxon>Sordariales</taxon>
        <taxon>Lasiosphaeriaceae</taxon>
        <taxon>Lasiosphaeria</taxon>
    </lineage>
</organism>
<dbReference type="EMBL" id="JAUIQD010000002">
    <property type="protein sequence ID" value="KAK3359073.1"/>
    <property type="molecule type" value="Genomic_DNA"/>
</dbReference>
<sequence>MEQSSVFTTASMTDTLELHGLGIRLSFYLLLFREILSRWLTTCNILLCTWAAHLLLAYAVFINLIVIKGGSYGSGLDALSSWDDCEEKQQLGFFFALVDLRNSTPEALGIPGGEKELEEEEKAAAAKSEACHP</sequence>
<feature type="transmembrane region" description="Helical" evidence="1">
    <location>
        <begin position="39"/>
        <end position="66"/>
    </location>
</feature>
<gene>
    <name evidence="2" type="ORF">B0T25DRAFT_564123</name>
</gene>
<reference evidence="2" key="2">
    <citation type="submission" date="2023-06" db="EMBL/GenBank/DDBJ databases">
        <authorList>
            <consortium name="Lawrence Berkeley National Laboratory"/>
            <person name="Haridas S."/>
            <person name="Hensen N."/>
            <person name="Bonometti L."/>
            <person name="Westerberg I."/>
            <person name="Brannstrom I.O."/>
            <person name="Guillou S."/>
            <person name="Cros-Aarteil S."/>
            <person name="Calhoun S."/>
            <person name="Kuo A."/>
            <person name="Mondo S."/>
            <person name="Pangilinan J."/>
            <person name="Riley R."/>
            <person name="Labutti K."/>
            <person name="Andreopoulos B."/>
            <person name="Lipzen A."/>
            <person name="Chen C."/>
            <person name="Yanf M."/>
            <person name="Daum C."/>
            <person name="Ng V."/>
            <person name="Clum A."/>
            <person name="Steindorff A."/>
            <person name="Ohm R."/>
            <person name="Martin F."/>
            <person name="Silar P."/>
            <person name="Natvig D."/>
            <person name="Lalanne C."/>
            <person name="Gautier V."/>
            <person name="Ament-Velasquez S.L."/>
            <person name="Kruys A."/>
            <person name="Hutchinson M.I."/>
            <person name="Powell A.J."/>
            <person name="Barry K."/>
            <person name="Miller A.N."/>
            <person name="Grigoriev I.V."/>
            <person name="Debuchy R."/>
            <person name="Gladieux P."/>
            <person name="Thoren M.H."/>
            <person name="Johannesson H."/>
        </authorList>
    </citation>
    <scope>NUCLEOTIDE SEQUENCE</scope>
    <source>
        <strain evidence="2">CBS 955.72</strain>
    </source>
</reference>
<proteinExistence type="predicted"/>
<reference evidence="2" key="1">
    <citation type="journal article" date="2023" name="Mol. Phylogenet. Evol.">
        <title>Genome-scale phylogeny and comparative genomics of the fungal order Sordariales.</title>
        <authorList>
            <person name="Hensen N."/>
            <person name="Bonometti L."/>
            <person name="Westerberg I."/>
            <person name="Brannstrom I.O."/>
            <person name="Guillou S."/>
            <person name="Cros-Aarteil S."/>
            <person name="Calhoun S."/>
            <person name="Haridas S."/>
            <person name="Kuo A."/>
            <person name="Mondo S."/>
            <person name="Pangilinan J."/>
            <person name="Riley R."/>
            <person name="LaButti K."/>
            <person name="Andreopoulos B."/>
            <person name="Lipzen A."/>
            <person name="Chen C."/>
            <person name="Yan M."/>
            <person name="Daum C."/>
            <person name="Ng V."/>
            <person name="Clum A."/>
            <person name="Steindorff A."/>
            <person name="Ohm R.A."/>
            <person name="Martin F."/>
            <person name="Silar P."/>
            <person name="Natvig D.O."/>
            <person name="Lalanne C."/>
            <person name="Gautier V."/>
            <person name="Ament-Velasquez S.L."/>
            <person name="Kruys A."/>
            <person name="Hutchinson M.I."/>
            <person name="Powell A.J."/>
            <person name="Barry K."/>
            <person name="Miller A.N."/>
            <person name="Grigoriev I.V."/>
            <person name="Debuchy R."/>
            <person name="Gladieux P."/>
            <person name="Hiltunen Thoren M."/>
            <person name="Johannesson H."/>
        </authorList>
    </citation>
    <scope>NUCLEOTIDE SEQUENCE</scope>
    <source>
        <strain evidence="2">CBS 955.72</strain>
    </source>
</reference>
<evidence type="ECO:0000313" key="3">
    <source>
        <dbReference type="Proteomes" id="UP001275084"/>
    </source>
</evidence>